<protein>
    <submittedName>
        <fullName evidence="2">Uncharacterized protein</fullName>
    </submittedName>
</protein>
<feature type="compositionally biased region" description="Polar residues" evidence="1">
    <location>
        <begin position="128"/>
        <end position="153"/>
    </location>
</feature>
<keyword evidence="3" id="KW-1185">Reference proteome</keyword>
<dbReference type="PANTHER" id="PTHR36723">
    <property type="entry name" value="F22C12.19"/>
    <property type="match status" value="1"/>
</dbReference>
<feature type="region of interest" description="Disordered" evidence="1">
    <location>
        <begin position="99"/>
        <end position="180"/>
    </location>
</feature>
<evidence type="ECO:0000313" key="2">
    <source>
        <dbReference type="EMBL" id="KAL1556864.1"/>
    </source>
</evidence>
<evidence type="ECO:0000313" key="3">
    <source>
        <dbReference type="Proteomes" id="UP001567538"/>
    </source>
</evidence>
<dbReference type="EMBL" id="JBEAFC010000005">
    <property type="protein sequence ID" value="KAL1556864.1"/>
    <property type="molecule type" value="Genomic_DNA"/>
</dbReference>
<organism evidence="2 3">
    <name type="scientific">Salvia divinorum</name>
    <name type="common">Maria pastora</name>
    <name type="synonym">Diviner's sage</name>
    <dbReference type="NCBI Taxonomy" id="28513"/>
    <lineage>
        <taxon>Eukaryota</taxon>
        <taxon>Viridiplantae</taxon>
        <taxon>Streptophyta</taxon>
        <taxon>Embryophyta</taxon>
        <taxon>Tracheophyta</taxon>
        <taxon>Spermatophyta</taxon>
        <taxon>Magnoliopsida</taxon>
        <taxon>eudicotyledons</taxon>
        <taxon>Gunneridae</taxon>
        <taxon>Pentapetalae</taxon>
        <taxon>asterids</taxon>
        <taxon>lamiids</taxon>
        <taxon>Lamiales</taxon>
        <taxon>Lamiaceae</taxon>
        <taxon>Nepetoideae</taxon>
        <taxon>Mentheae</taxon>
        <taxon>Salviinae</taxon>
        <taxon>Salvia</taxon>
        <taxon>Salvia subgen. Calosphace</taxon>
    </lineage>
</organism>
<feature type="region of interest" description="Disordered" evidence="1">
    <location>
        <begin position="231"/>
        <end position="250"/>
    </location>
</feature>
<gene>
    <name evidence="2" type="ORF">AAHA92_12428</name>
</gene>
<proteinExistence type="predicted"/>
<feature type="region of interest" description="Disordered" evidence="1">
    <location>
        <begin position="605"/>
        <end position="624"/>
    </location>
</feature>
<name>A0ABD1HK78_SALDI</name>
<dbReference type="AlphaFoldDB" id="A0ABD1HK78"/>
<dbReference type="PANTHER" id="PTHR36723:SF1">
    <property type="entry name" value="F22C12.19"/>
    <property type="match status" value="1"/>
</dbReference>
<reference evidence="2 3" key="1">
    <citation type="submission" date="2024-06" db="EMBL/GenBank/DDBJ databases">
        <title>A chromosome level genome sequence of Diviner's sage (Salvia divinorum).</title>
        <authorList>
            <person name="Ford S.A."/>
            <person name="Ro D.-K."/>
            <person name="Ness R.W."/>
            <person name="Phillips M.A."/>
        </authorList>
    </citation>
    <scope>NUCLEOTIDE SEQUENCE [LARGE SCALE GENOMIC DNA]</scope>
    <source>
        <strain evidence="2">SAF-2024a</strain>
        <tissue evidence="2">Leaf</tissue>
    </source>
</reference>
<evidence type="ECO:0000256" key="1">
    <source>
        <dbReference type="SAM" id="MobiDB-lite"/>
    </source>
</evidence>
<feature type="region of interest" description="Disordered" evidence="1">
    <location>
        <begin position="347"/>
        <end position="376"/>
    </location>
</feature>
<dbReference type="Proteomes" id="UP001567538">
    <property type="component" value="Unassembled WGS sequence"/>
</dbReference>
<feature type="compositionally biased region" description="Low complexity" evidence="1">
    <location>
        <begin position="154"/>
        <end position="166"/>
    </location>
</feature>
<comment type="caution">
    <text evidence="2">The sequence shown here is derived from an EMBL/GenBank/DDBJ whole genome shotgun (WGS) entry which is preliminary data.</text>
</comment>
<accession>A0ABD1HK78</accession>
<sequence length="624" mass="67653">MGSKESFSSGTGGVVVGEVRWRGEGACTSVGRKDDIIAANASVPSFWHKVPDPERCLGISQPSSLHSNDMYTGHDLGNLDSDPPILEVDVKCLTQKSSRLERKNGGHTKRSGIIQMEISKSKLGDEANGSSPKLVTSSPKLVTSSPASCNNSEKNQIIKQNNSSSSRRGDKRTSRLKQKSRCEPFSLKNGLVGFNSAAGGNNFLGTYGLKTDVFDITKLLNELPLHDLLSGNYKSPSISKDKGKKSASSNNDLMQSFRKACSVLQAQIHSDSTSLITVNSTVGQTGVDKGDDYTPVLLSPDEIQESDEKNQKFRIADAPLYTPKDISGRLALPLPKDLDLLLSDASKATSSKNNADPRVGRPATQRTGLPPFPWSQSFTGHTRLGSDAVKLSAGRTTCQGKWVKVKNPITLQRSTAELLMDFESLAFDRSLVPLDNLVFEKHENILAPTERGLSVSGECSTSKVAADECSSIYVAAQTLIDMGAYSKENPCAVVKLLKRPSQVTMKASKTKLIKRCDFVDTPNSKVRPTNSLKDSDAFPLKKLRLSKDALNTCISHTEAGRQAKLHQSAAVLPVRSPPRKLFKDSNTTTDSYGISIVKKSSILKTPRGVDRPSSTKPKFWKPSL</sequence>